<feature type="non-terminal residue" evidence="1">
    <location>
        <position position="1"/>
    </location>
</feature>
<organism evidence="1 2">
    <name type="scientific">Hesseltinella vesiculosa</name>
    <dbReference type="NCBI Taxonomy" id="101127"/>
    <lineage>
        <taxon>Eukaryota</taxon>
        <taxon>Fungi</taxon>
        <taxon>Fungi incertae sedis</taxon>
        <taxon>Mucoromycota</taxon>
        <taxon>Mucoromycotina</taxon>
        <taxon>Mucoromycetes</taxon>
        <taxon>Mucorales</taxon>
        <taxon>Cunninghamellaceae</taxon>
        <taxon>Hesseltinella</taxon>
    </lineage>
</organism>
<protein>
    <submittedName>
        <fullName evidence="1">Uncharacterized protein</fullName>
    </submittedName>
</protein>
<keyword evidence="2" id="KW-1185">Reference proteome</keyword>
<dbReference type="OrthoDB" id="2284198at2759"/>
<name>A0A1X2GD84_9FUNG</name>
<dbReference type="Proteomes" id="UP000242146">
    <property type="component" value="Unassembled WGS sequence"/>
</dbReference>
<reference evidence="1 2" key="1">
    <citation type="submission" date="2016-07" db="EMBL/GenBank/DDBJ databases">
        <title>Pervasive Adenine N6-methylation of Active Genes in Fungi.</title>
        <authorList>
            <consortium name="DOE Joint Genome Institute"/>
            <person name="Mondo S.J."/>
            <person name="Dannebaum R.O."/>
            <person name="Kuo R.C."/>
            <person name="Labutti K."/>
            <person name="Haridas S."/>
            <person name="Kuo A."/>
            <person name="Salamov A."/>
            <person name="Ahrendt S.R."/>
            <person name="Lipzen A."/>
            <person name="Sullivan W."/>
            <person name="Andreopoulos W.B."/>
            <person name="Clum A."/>
            <person name="Lindquist E."/>
            <person name="Daum C."/>
            <person name="Ramamoorthy G.K."/>
            <person name="Gryganskyi A."/>
            <person name="Culley D."/>
            <person name="Magnuson J.K."/>
            <person name="James T.Y."/>
            <person name="O'Malley M.A."/>
            <person name="Stajich J.E."/>
            <person name="Spatafora J.W."/>
            <person name="Visel A."/>
            <person name="Grigoriev I.V."/>
        </authorList>
    </citation>
    <scope>NUCLEOTIDE SEQUENCE [LARGE SCALE GENOMIC DNA]</scope>
    <source>
        <strain evidence="1 2">NRRL 3301</strain>
    </source>
</reference>
<proteinExistence type="predicted"/>
<evidence type="ECO:0000313" key="1">
    <source>
        <dbReference type="EMBL" id="ORX51188.1"/>
    </source>
</evidence>
<sequence>MPSSGNFLHKSSKLHQDIVDTINATIMLQRLSQDNGERPFRPMPSCAIPSRVVVNDQEFSIGWDGQYTL</sequence>
<dbReference type="STRING" id="101127.A0A1X2GD84"/>
<comment type="caution">
    <text evidence="1">The sequence shown here is derived from an EMBL/GenBank/DDBJ whole genome shotgun (WGS) entry which is preliminary data.</text>
</comment>
<evidence type="ECO:0000313" key="2">
    <source>
        <dbReference type="Proteomes" id="UP000242146"/>
    </source>
</evidence>
<dbReference type="AlphaFoldDB" id="A0A1X2GD84"/>
<gene>
    <name evidence="1" type="ORF">DM01DRAFT_1337250</name>
</gene>
<accession>A0A1X2GD84</accession>
<dbReference type="EMBL" id="MCGT01000021">
    <property type="protein sequence ID" value="ORX51188.1"/>
    <property type="molecule type" value="Genomic_DNA"/>
</dbReference>